<dbReference type="Gene3D" id="3.20.20.210">
    <property type="match status" value="1"/>
</dbReference>
<dbReference type="GO" id="GO:0003871">
    <property type="term" value="F:5-methyltetrahydropteroyltriglutamate-homocysteine S-methyltransferase activity"/>
    <property type="evidence" value="ECO:0007669"/>
    <property type="project" value="InterPro"/>
</dbReference>
<dbReference type="InterPro" id="IPR038071">
    <property type="entry name" value="UROD/MetE-like_sf"/>
</dbReference>
<dbReference type="PANTHER" id="PTHR30519">
    <property type="entry name" value="5-METHYLTETRAHYDROPTEROYLTRIGLUTAMATE--HOMOCYSTEINE METHYLTRANSFERASE"/>
    <property type="match status" value="1"/>
</dbReference>
<comment type="cofactor">
    <cofactor evidence="1">
        <name>Zn(2+)</name>
        <dbReference type="ChEBI" id="CHEBI:29105"/>
    </cofactor>
</comment>
<protein>
    <submittedName>
        <fullName evidence="5">Putative epoxyalkane:coenzyme M transferase</fullName>
    </submittedName>
</protein>
<evidence type="ECO:0000256" key="1">
    <source>
        <dbReference type="ARBA" id="ARBA00001947"/>
    </source>
</evidence>
<sequence length="383" mass="43027">MKIRGEDVVIPTSMVGNYPNPRWWDASWGRHFRGDQEPPDSMNREALEDVMAAVALDQEQAGLDIISDGRVHGDNYADAAVYYYLKRLGLNLQGGHLGFPIYSRLHSGTVEKEIRRYGALMVEQAKARLRATDKPVKIQYTGVQVLAQCSNDLFYDNPRDRAMAIAQAMNEDIRELDKLGVDFIQLDEFTWPYFYEDWAIDAFNAAVEGVENARVIVHVCWGDWGGTPAYYPDDTAEQGEVFDLTKRKQDAKAPSATRSVVPASYDANINVLNLENCGRRSDDHSGLEVFKEFPLPENVDFWAGVIDVKSTICETAEEVAGRIRALAEVIPADRLGVTTDCGLILLQRYIAQDKLHALVEGTKIVREELSRQTNVREPVSRQA</sequence>
<dbReference type="GO" id="GO:0009086">
    <property type="term" value="P:methionine biosynthetic process"/>
    <property type="evidence" value="ECO:0007669"/>
    <property type="project" value="InterPro"/>
</dbReference>
<dbReference type="AlphaFoldDB" id="J7MAU3"/>
<feature type="domain" description="Cobalamin-independent methionine synthase MetE C-terminal/archaeal" evidence="4">
    <location>
        <begin position="11"/>
        <end position="221"/>
    </location>
</feature>
<evidence type="ECO:0000259" key="4">
    <source>
        <dbReference type="Pfam" id="PF01717"/>
    </source>
</evidence>
<dbReference type="EMBL" id="AB691747">
    <property type="protein sequence ID" value="BAM38057.1"/>
    <property type="molecule type" value="Genomic_DNA"/>
</dbReference>
<feature type="domain" description="Cobalamin-independent methionine synthase MetE C-terminal/archaeal" evidence="4">
    <location>
        <begin position="265"/>
        <end position="362"/>
    </location>
</feature>
<dbReference type="GO" id="GO:0008270">
    <property type="term" value="F:zinc ion binding"/>
    <property type="evidence" value="ECO:0007669"/>
    <property type="project" value="InterPro"/>
</dbReference>
<evidence type="ECO:0000313" key="5">
    <source>
        <dbReference type="EMBL" id="BAM38057.1"/>
    </source>
</evidence>
<dbReference type="CDD" id="cd03311">
    <property type="entry name" value="CIMS_C_terminal_like"/>
    <property type="match status" value="1"/>
</dbReference>
<dbReference type="Pfam" id="PF01717">
    <property type="entry name" value="Meth_synt_2"/>
    <property type="match status" value="2"/>
</dbReference>
<dbReference type="InterPro" id="IPR002629">
    <property type="entry name" value="Met_Synth_C/arc"/>
</dbReference>
<dbReference type="SUPFAM" id="SSF51726">
    <property type="entry name" value="UROD/MetE-like"/>
    <property type="match status" value="1"/>
</dbReference>
<name>J7MAU3_9GAMM</name>
<keyword evidence="2" id="KW-0479">Metal-binding</keyword>
<evidence type="ECO:0000256" key="3">
    <source>
        <dbReference type="ARBA" id="ARBA00022833"/>
    </source>
</evidence>
<accession>J7MAU3</accession>
<reference evidence="5" key="1">
    <citation type="submission" date="2012-01" db="EMBL/GenBank/DDBJ databases">
        <title>Novel operon containing particulate methane monooxygenase-type gene and epoxyalkane:coenzyme M transferase gene in ethylene-assimilating marine bacteria, Haliea sp. ETY-M and ETY-NAG.</title>
        <authorList>
            <person name="Suzuki T."/>
            <person name="Fuse H."/>
        </authorList>
    </citation>
    <scope>NUCLEOTIDE SEQUENCE</scope>
    <source>
        <strain evidence="5">ETY-NAG</strain>
    </source>
</reference>
<organism evidence="5">
    <name type="scientific">Haliea sp. ETY-NAG</name>
    <dbReference type="NCBI Taxonomy" id="1055106"/>
    <lineage>
        <taxon>Bacteria</taxon>
        <taxon>Pseudomonadati</taxon>
        <taxon>Pseudomonadota</taxon>
        <taxon>Gammaproteobacteria</taxon>
        <taxon>Cellvibrionales</taxon>
        <taxon>Halieaceae</taxon>
        <taxon>Haliea</taxon>
    </lineage>
</organism>
<keyword evidence="5" id="KW-0808">Transferase</keyword>
<proteinExistence type="predicted"/>
<evidence type="ECO:0000256" key="2">
    <source>
        <dbReference type="ARBA" id="ARBA00022723"/>
    </source>
</evidence>
<keyword evidence="3" id="KW-0862">Zinc</keyword>